<keyword evidence="6" id="KW-1185">Reference proteome</keyword>
<evidence type="ECO:0000256" key="1">
    <source>
        <dbReference type="ARBA" id="ARBA00022741"/>
    </source>
</evidence>
<comment type="caution">
    <text evidence="5">The sequence shown here is derived from an EMBL/GenBank/DDBJ whole genome shotgun (WGS) entry which is preliminary data.</text>
</comment>
<evidence type="ECO:0000256" key="2">
    <source>
        <dbReference type="ARBA" id="ARBA00022840"/>
    </source>
</evidence>
<dbReference type="Pfam" id="PF00069">
    <property type="entry name" value="Pkinase"/>
    <property type="match status" value="1"/>
</dbReference>
<keyword evidence="2" id="KW-0067">ATP-binding</keyword>
<evidence type="ECO:0000313" key="6">
    <source>
        <dbReference type="Proteomes" id="UP001521116"/>
    </source>
</evidence>
<feature type="domain" description="Protein kinase" evidence="4">
    <location>
        <begin position="49"/>
        <end position="328"/>
    </location>
</feature>
<dbReference type="SMART" id="SM00220">
    <property type="entry name" value="S_TKc"/>
    <property type="match status" value="1"/>
</dbReference>
<feature type="signal peptide" evidence="3">
    <location>
        <begin position="1"/>
        <end position="24"/>
    </location>
</feature>
<protein>
    <recommendedName>
        <fullName evidence="4">Protein kinase domain-containing protein</fullName>
    </recommendedName>
</protein>
<dbReference type="EMBL" id="JAJVDC020000066">
    <property type="protein sequence ID" value="KAL1628055.1"/>
    <property type="molecule type" value="Genomic_DNA"/>
</dbReference>
<dbReference type="InterPro" id="IPR008271">
    <property type="entry name" value="Ser/Thr_kinase_AS"/>
</dbReference>
<proteinExistence type="predicted"/>
<feature type="chain" id="PRO_5046302888" description="Protein kinase domain-containing protein" evidence="3">
    <location>
        <begin position="25"/>
        <end position="340"/>
    </location>
</feature>
<dbReference type="InterPro" id="IPR000719">
    <property type="entry name" value="Prot_kinase_dom"/>
</dbReference>
<dbReference type="PANTHER" id="PTHR24346">
    <property type="entry name" value="MAP/MICROTUBULE AFFINITY-REGULATING KINASE"/>
    <property type="match status" value="1"/>
</dbReference>
<accession>A0ABR3SSQ5</accession>
<gene>
    <name evidence="5" type="ORF">SLS56_006096</name>
</gene>
<dbReference type="SUPFAM" id="SSF56112">
    <property type="entry name" value="Protein kinase-like (PK-like)"/>
    <property type="match status" value="1"/>
</dbReference>
<dbReference type="PROSITE" id="PS50011">
    <property type="entry name" value="PROTEIN_KINASE_DOM"/>
    <property type="match status" value="1"/>
</dbReference>
<name>A0ABR3SSQ5_9PEZI</name>
<keyword evidence="3" id="KW-0732">Signal</keyword>
<evidence type="ECO:0000256" key="3">
    <source>
        <dbReference type="SAM" id="SignalP"/>
    </source>
</evidence>
<dbReference type="InterPro" id="IPR011009">
    <property type="entry name" value="Kinase-like_dom_sf"/>
</dbReference>
<keyword evidence="1" id="KW-0547">Nucleotide-binding</keyword>
<dbReference type="Proteomes" id="UP001521116">
    <property type="component" value="Unassembled WGS sequence"/>
</dbReference>
<organism evidence="5 6">
    <name type="scientific">Neofusicoccum ribis</name>
    <dbReference type="NCBI Taxonomy" id="45134"/>
    <lineage>
        <taxon>Eukaryota</taxon>
        <taxon>Fungi</taxon>
        <taxon>Dikarya</taxon>
        <taxon>Ascomycota</taxon>
        <taxon>Pezizomycotina</taxon>
        <taxon>Dothideomycetes</taxon>
        <taxon>Dothideomycetes incertae sedis</taxon>
        <taxon>Botryosphaeriales</taxon>
        <taxon>Botryosphaeriaceae</taxon>
        <taxon>Neofusicoccum</taxon>
    </lineage>
</organism>
<evidence type="ECO:0000259" key="4">
    <source>
        <dbReference type="PROSITE" id="PS50011"/>
    </source>
</evidence>
<dbReference type="Gene3D" id="1.10.510.10">
    <property type="entry name" value="Transferase(Phosphotransferase) domain 1"/>
    <property type="match status" value="1"/>
</dbReference>
<dbReference type="PANTHER" id="PTHR24346:SF51">
    <property type="entry name" value="PAS DOMAIN-CONTAINING SERINE_THREONINE-PROTEIN KINASE"/>
    <property type="match status" value="1"/>
</dbReference>
<sequence length="340" mass="38201">MAKSTLKLLLPPIFISSQIALASAVPWQCAPGAYSLHNFYRNVTHGTPDPEKANIGEGSSGRVFVDLSASPRAIKHFIPESSERELALQEHSIYHEYWLGHAMDHPNIARSHELWHEDDEWYMSMELIPFSLLDLLDYDAYNEGPWSFLSMSCLFWQMLNAVAHVHSLGVAHRDLKVENFMVSHDGTVKLIDFGSASAFRDPVTGHHVHHMENRVGTLITMPPEAESEEFIDLEAADVWALGVMFVRLWLGVYPWQEATLEDAAFAEYVRELNEETGACDSSREDDDVSGDTLICSLPDNVRPVVGGMLALDPEKRVAIDTIFTSAWMQSVREEVGDFGR</sequence>
<dbReference type="PROSITE" id="PS00108">
    <property type="entry name" value="PROTEIN_KINASE_ST"/>
    <property type="match status" value="1"/>
</dbReference>
<evidence type="ECO:0000313" key="5">
    <source>
        <dbReference type="EMBL" id="KAL1628055.1"/>
    </source>
</evidence>
<reference evidence="5 6" key="1">
    <citation type="submission" date="2024-02" db="EMBL/GenBank/DDBJ databases">
        <title>De novo assembly and annotation of 12 fungi associated with fruit tree decline syndrome in Ontario, Canada.</title>
        <authorList>
            <person name="Sulman M."/>
            <person name="Ellouze W."/>
            <person name="Ilyukhin E."/>
        </authorList>
    </citation>
    <scope>NUCLEOTIDE SEQUENCE [LARGE SCALE GENOMIC DNA]</scope>
    <source>
        <strain evidence="5 6">M1-105</strain>
    </source>
</reference>